<dbReference type="RefSeq" id="WP_031491073.1">
    <property type="nucleotide sequence ID" value="NZ_FUXX01000010.1"/>
</dbReference>
<evidence type="ECO:0000313" key="6">
    <source>
        <dbReference type="EMBL" id="SKA60370.1"/>
    </source>
</evidence>
<comment type="similarity">
    <text evidence="1">Belongs to the LysR transcriptional regulatory family.</text>
</comment>
<organism evidence="6 7">
    <name type="scientific">Succinivibrio dextrinosolvens DSM 3072</name>
    <dbReference type="NCBI Taxonomy" id="1123324"/>
    <lineage>
        <taxon>Bacteria</taxon>
        <taxon>Pseudomonadati</taxon>
        <taxon>Pseudomonadota</taxon>
        <taxon>Gammaproteobacteria</taxon>
        <taxon>Aeromonadales</taxon>
        <taxon>Succinivibrionaceae</taxon>
        <taxon>Succinivibrio</taxon>
    </lineage>
</organism>
<dbReference type="Gene3D" id="1.10.10.10">
    <property type="entry name" value="Winged helix-like DNA-binding domain superfamily/Winged helix DNA-binding domain"/>
    <property type="match status" value="1"/>
</dbReference>
<dbReference type="STRING" id="83771.SAMN02910357_02442"/>
<dbReference type="CDD" id="cd05466">
    <property type="entry name" value="PBP2_LTTR_substrate"/>
    <property type="match status" value="1"/>
</dbReference>
<dbReference type="Pfam" id="PF03466">
    <property type="entry name" value="LysR_substrate"/>
    <property type="match status" value="1"/>
</dbReference>
<evidence type="ECO:0000256" key="3">
    <source>
        <dbReference type="ARBA" id="ARBA00023125"/>
    </source>
</evidence>
<dbReference type="PANTHER" id="PTHR30419:SF24">
    <property type="entry name" value="HTH-TYPE TRANSCRIPTIONAL REGULATOR CZCR"/>
    <property type="match status" value="1"/>
</dbReference>
<evidence type="ECO:0000256" key="2">
    <source>
        <dbReference type="ARBA" id="ARBA00023015"/>
    </source>
</evidence>
<dbReference type="InterPro" id="IPR036388">
    <property type="entry name" value="WH-like_DNA-bd_sf"/>
</dbReference>
<dbReference type="GO" id="GO:0003677">
    <property type="term" value="F:DNA binding"/>
    <property type="evidence" value="ECO:0007669"/>
    <property type="project" value="UniProtKB-KW"/>
</dbReference>
<dbReference type="GO" id="GO:0005829">
    <property type="term" value="C:cytosol"/>
    <property type="evidence" value="ECO:0007669"/>
    <property type="project" value="TreeGrafter"/>
</dbReference>
<dbReference type="InterPro" id="IPR005119">
    <property type="entry name" value="LysR_subst-bd"/>
</dbReference>
<dbReference type="InterPro" id="IPR000847">
    <property type="entry name" value="LysR_HTH_N"/>
</dbReference>
<feature type="domain" description="HTH lysR-type" evidence="5">
    <location>
        <begin position="1"/>
        <end position="56"/>
    </location>
</feature>
<accession>A0A1T4V5V9</accession>
<sequence>MNRYLALHKIIELGNFTKAASAMNCTQSAISQMISSLEDELKIKLLNRSKSGISLTKEGEKLYPHIQRLVYEYRTVKEHAQEIRGLETGTIRIGTMGSISTHWLPILISEFKKKYPAIEFVLLEGDYVSITEWIKTGAVDFGFVNPDAVSGIKTSPVKDGRMLAVLPPGHPLAKCDVVSLKDLGREHFILLEEGNHSEPLIAFKEQGIHPKISYVIHDDYTIMNMVEAGLGVSMLAELMLKRIAYNLELRPTDPPVIRKMAIGYKDRLSLTIAARRFIELLKENMDKLP</sequence>
<evidence type="ECO:0000259" key="5">
    <source>
        <dbReference type="PROSITE" id="PS50931"/>
    </source>
</evidence>
<keyword evidence="2" id="KW-0805">Transcription regulation</keyword>
<dbReference type="GO" id="GO:0003700">
    <property type="term" value="F:DNA-binding transcription factor activity"/>
    <property type="evidence" value="ECO:0007669"/>
    <property type="project" value="InterPro"/>
</dbReference>
<dbReference type="PANTHER" id="PTHR30419">
    <property type="entry name" value="HTH-TYPE TRANSCRIPTIONAL REGULATOR YBHD"/>
    <property type="match status" value="1"/>
</dbReference>
<dbReference type="FunFam" id="1.10.10.10:FF:000001">
    <property type="entry name" value="LysR family transcriptional regulator"/>
    <property type="match status" value="1"/>
</dbReference>
<gene>
    <name evidence="6" type="ORF">SAMN02745213_00882</name>
</gene>
<name>A0A1T4V5V9_9GAMM</name>
<dbReference type="PRINTS" id="PR00039">
    <property type="entry name" value="HTHLYSR"/>
</dbReference>
<keyword evidence="3 6" id="KW-0238">DNA-binding</keyword>
<protein>
    <submittedName>
        <fullName evidence="6">DNA-binding transcriptional regulator, LysR family</fullName>
    </submittedName>
</protein>
<dbReference type="PROSITE" id="PS50931">
    <property type="entry name" value="HTH_LYSR"/>
    <property type="match status" value="1"/>
</dbReference>
<dbReference type="AlphaFoldDB" id="A0A1T4V5V9"/>
<evidence type="ECO:0000256" key="4">
    <source>
        <dbReference type="ARBA" id="ARBA00023163"/>
    </source>
</evidence>
<proteinExistence type="inferred from homology"/>
<dbReference type="SUPFAM" id="SSF46785">
    <property type="entry name" value="Winged helix' DNA-binding domain"/>
    <property type="match status" value="1"/>
</dbReference>
<evidence type="ECO:0000313" key="7">
    <source>
        <dbReference type="Proteomes" id="UP000242432"/>
    </source>
</evidence>
<dbReference type="SUPFAM" id="SSF53850">
    <property type="entry name" value="Periplasmic binding protein-like II"/>
    <property type="match status" value="1"/>
</dbReference>
<reference evidence="7" key="1">
    <citation type="submission" date="2017-02" db="EMBL/GenBank/DDBJ databases">
        <authorList>
            <person name="Varghese N."/>
            <person name="Submissions S."/>
        </authorList>
    </citation>
    <scope>NUCLEOTIDE SEQUENCE [LARGE SCALE GENOMIC DNA]</scope>
    <source>
        <strain evidence="7">DSM 3072</strain>
    </source>
</reference>
<keyword evidence="4" id="KW-0804">Transcription</keyword>
<dbReference type="InterPro" id="IPR036390">
    <property type="entry name" value="WH_DNA-bd_sf"/>
</dbReference>
<dbReference type="Pfam" id="PF00126">
    <property type="entry name" value="HTH_1"/>
    <property type="match status" value="1"/>
</dbReference>
<dbReference type="InterPro" id="IPR050950">
    <property type="entry name" value="HTH-type_LysR_regulators"/>
</dbReference>
<dbReference type="Gene3D" id="3.40.190.290">
    <property type="match status" value="1"/>
</dbReference>
<evidence type="ECO:0000256" key="1">
    <source>
        <dbReference type="ARBA" id="ARBA00009437"/>
    </source>
</evidence>
<dbReference type="Proteomes" id="UP000242432">
    <property type="component" value="Unassembled WGS sequence"/>
</dbReference>
<dbReference type="EMBL" id="FUXX01000010">
    <property type="protein sequence ID" value="SKA60370.1"/>
    <property type="molecule type" value="Genomic_DNA"/>
</dbReference>
<keyword evidence="7" id="KW-1185">Reference proteome</keyword>